<name>A0A939JWG8_9BACT</name>
<sequence length="99" mass="11274">MLYLTTLEEKWGRERIHQAIQPLFIGDGEEPGDPPITVLNASVNDPDLWNALTLDEREWLFLAFTELQHDLTELAGDLHRVTEPALGGFELNRDLSHPL</sequence>
<organism evidence="1 2">
    <name type="scientific">Fibrella aquatilis</name>
    <dbReference type="NCBI Taxonomy" id="2817059"/>
    <lineage>
        <taxon>Bacteria</taxon>
        <taxon>Pseudomonadati</taxon>
        <taxon>Bacteroidota</taxon>
        <taxon>Cytophagia</taxon>
        <taxon>Cytophagales</taxon>
        <taxon>Spirosomataceae</taxon>
        <taxon>Fibrella</taxon>
    </lineage>
</organism>
<dbReference type="RefSeq" id="WP_207335866.1">
    <property type="nucleotide sequence ID" value="NZ_JAFMYU010000009.1"/>
</dbReference>
<keyword evidence="2" id="KW-1185">Reference proteome</keyword>
<gene>
    <name evidence="1" type="ORF">J2I48_12885</name>
</gene>
<accession>A0A939JWG8</accession>
<reference evidence="1 2" key="1">
    <citation type="submission" date="2021-03" db="EMBL/GenBank/DDBJ databases">
        <title>Fibrella sp. HMF5036 genome sequencing and assembly.</title>
        <authorList>
            <person name="Kang H."/>
            <person name="Kim H."/>
            <person name="Bae S."/>
            <person name="Joh K."/>
        </authorList>
    </citation>
    <scope>NUCLEOTIDE SEQUENCE [LARGE SCALE GENOMIC DNA]</scope>
    <source>
        <strain evidence="1 2">HMF5036</strain>
    </source>
</reference>
<dbReference type="EMBL" id="JAFMYU010000009">
    <property type="protein sequence ID" value="MBO0931897.1"/>
    <property type="molecule type" value="Genomic_DNA"/>
</dbReference>
<protein>
    <submittedName>
        <fullName evidence="1">Uncharacterized protein</fullName>
    </submittedName>
</protein>
<comment type="caution">
    <text evidence="1">The sequence shown here is derived from an EMBL/GenBank/DDBJ whole genome shotgun (WGS) entry which is preliminary data.</text>
</comment>
<dbReference type="AlphaFoldDB" id="A0A939JWG8"/>
<evidence type="ECO:0000313" key="2">
    <source>
        <dbReference type="Proteomes" id="UP000664795"/>
    </source>
</evidence>
<evidence type="ECO:0000313" key="1">
    <source>
        <dbReference type="EMBL" id="MBO0931897.1"/>
    </source>
</evidence>
<proteinExistence type="predicted"/>
<dbReference type="Proteomes" id="UP000664795">
    <property type="component" value="Unassembled WGS sequence"/>
</dbReference>